<reference evidence="25" key="1">
    <citation type="submission" date="2020-03" db="EMBL/GenBank/DDBJ databases">
        <authorList>
            <person name="Weist P."/>
        </authorList>
    </citation>
    <scope>NUCLEOTIDE SEQUENCE</scope>
</reference>
<feature type="signal peptide" evidence="22">
    <location>
        <begin position="1"/>
        <end position="17"/>
    </location>
</feature>
<comment type="pathway">
    <text evidence="17">Pigment biosynthesis; melanin biosynthesis.</text>
</comment>
<dbReference type="PROSITE" id="PS00497">
    <property type="entry name" value="TYROSINASE_1"/>
    <property type="match status" value="1"/>
</dbReference>
<evidence type="ECO:0000256" key="20">
    <source>
        <dbReference type="ARBA" id="ARBA00047408"/>
    </source>
</evidence>
<dbReference type="Pfam" id="PF14854">
    <property type="entry name" value="LURAP"/>
    <property type="match status" value="1"/>
</dbReference>
<sequence length="805" mass="88514">MWQSCVLVLVGAAVVVAQFPRECVTPAGLLSGQCCPSPSGLDNDPCGFAEGRGECVSITADARPHGPQYPHDGRDDRERWPIRYFNRTCQCNGNFSGFNCGRCRHGWTGANCDERVSVVRRNVMQLSSDQKRAFVSALDQAKRTVHPDLVIATRRHAEILGPDGNTVQFENITIYNYFVWTHYYSVSKTFLGAGQASFGGVDFSHEGPGFVTWHRYHLLQLERDMQDMLQDPSFALPYWNFAIGGSTCDICTDDLMGARSSFDMNSLSANSIFAQWRVICESVEDYDTLGTICNSTETAPIRRNPAGNVNRPMVQRLPEPQDVADCLQVNAFDTAPYYSTSSESFRNTVEGYSAPKGNYDPAVRSLHNLAHLFLNGTGGQTHLSPNDPIFVLLHTYTDAIFDEWLRRQSPGSATYPEENAPIGHNRGYNMVPFWPPVTNAEMFVMAPENLGYSYEAQWPGQPFTTTEIITMAIVAALVVVAVVFAATTCAVRARSRTEGHQPLLSDQYQRYDDVKSQGSSPCGRVLHHSGLSVSGLYWPHGSSGRSVGGDRGAESAAHRFTVRTKKVASRAVDQLLSGSWLPVRNCAPPPVPNPARKGLLCRLTAMDGDSSALPDLKDIETKLGRKVPDSLIRSLVGGKHHEKSAPPHLSNYNKCCANSGDLKRLESKMQFLKQEMAHLRAIDVKLMQQLMSINEGIESIRWIIEDKGGAASQDGSLTGSLYSLSDSQDGTSLRGSFNSLNDANSDDLDGLSVGSYLDTLAEDLPEDPSPTDLECFTEKSVIDGDAFSKSPLKLRVESDEYYCFG</sequence>
<evidence type="ECO:0000256" key="19">
    <source>
        <dbReference type="ARBA" id="ARBA00041445"/>
    </source>
</evidence>
<comment type="cofactor">
    <cofactor evidence="1">
        <name>Zn(2+)</name>
        <dbReference type="ChEBI" id="CHEBI:29105"/>
    </cofactor>
</comment>
<comment type="catalytic activity">
    <reaction evidence="20">
        <text>2 5,6-dihydroxyindole-2-carboxylate + O2 = 2 indole-5,6-quinone-2-carboxylate + 2 H2O</text>
        <dbReference type="Rhea" id="RHEA:68388"/>
        <dbReference type="ChEBI" id="CHEBI:15377"/>
        <dbReference type="ChEBI" id="CHEBI:15379"/>
        <dbReference type="ChEBI" id="CHEBI:16875"/>
        <dbReference type="ChEBI" id="CHEBI:177869"/>
    </reaction>
    <physiologicalReaction direction="left-to-right" evidence="20">
        <dbReference type="Rhea" id="RHEA:68389"/>
    </physiologicalReaction>
</comment>
<evidence type="ECO:0000256" key="10">
    <source>
        <dbReference type="ARBA" id="ARBA00023002"/>
    </source>
</evidence>
<dbReference type="FunFam" id="1.10.1280.10:FF:000001">
    <property type="entry name" value="5,6-dihydroxyindole-2-carboxylic acid oxidase"/>
    <property type="match status" value="1"/>
</dbReference>
<dbReference type="SUPFAM" id="SSF48056">
    <property type="entry name" value="Di-copper centre-containing domain"/>
    <property type="match status" value="1"/>
</dbReference>
<dbReference type="EMBL" id="CADEAL010001224">
    <property type="protein sequence ID" value="CAB1430314.1"/>
    <property type="molecule type" value="Genomic_DNA"/>
</dbReference>
<evidence type="ECO:0000256" key="15">
    <source>
        <dbReference type="ARBA" id="ARBA00023157"/>
    </source>
</evidence>
<dbReference type="PROSITE" id="PS00498">
    <property type="entry name" value="TYROSINASE_2"/>
    <property type="match status" value="1"/>
</dbReference>
<evidence type="ECO:0000256" key="14">
    <source>
        <dbReference type="ARBA" id="ARBA00023136"/>
    </source>
</evidence>
<dbReference type="PRINTS" id="PR00092">
    <property type="entry name" value="TYROSINASE"/>
</dbReference>
<keyword evidence="26" id="KW-1185">Reference proteome</keyword>
<evidence type="ECO:0000256" key="18">
    <source>
        <dbReference type="ARBA" id="ARBA00040647"/>
    </source>
</evidence>
<comment type="similarity">
    <text evidence="4">Belongs to the tyrosinase family.</text>
</comment>
<dbReference type="InterPro" id="IPR039499">
    <property type="entry name" value="LURA1/LRA25"/>
</dbReference>
<feature type="transmembrane region" description="Helical" evidence="21">
    <location>
        <begin position="468"/>
        <end position="491"/>
    </location>
</feature>
<feature type="domain" description="Tyrosinase copper-binding" evidence="23">
    <location>
        <begin position="205"/>
        <end position="222"/>
    </location>
</feature>
<evidence type="ECO:0000256" key="17">
    <source>
        <dbReference type="ARBA" id="ARBA00037907"/>
    </source>
</evidence>
<dbReference type="PANTHER" id="PTHR33767:SF1">
    <property type="entry name" value="LEUCINE RICH ADAPTOR PROTEIN 1-LIKE"/>
    <property type="match status" value="1"/>
</dbReference>
<evidence type="ECO:0000256" key="22">
    <source>
        <dbReference type="SAM" id="SignalP"/>
    </source>
</evidence>
<evidence type="ECO:0000256" key="4">
    <source>
        <dbReference type="ARBA" id="ARBA00009928"/>
    </source>
</evidence>
<dbReference type="AlphaFoldDB" id="A0A9N7UE72"/>
<accession>A0A9N7UE72</accession>
<protein>
    <recommendedName>
        <fullName evidence="18">5,6-dihydroxyindole-2-carboxylic acid oxidase</fullName>
    </recommendedName>
    <alternativeName>
        <fullName evidence="19">Tyrosinase-related protein 1</fullName>
    </alternativeName>
</protein>
<evidence type="ECO:0000259" key="24">
    <source>
        <dbReference type="PROSITE" id="PS00498"/>
    </source>
</evidence>
<dbReference type="Pfam" id="PF00264">
    <property type="entry name" value="Tyrosinase"/>
    <property type="match status" value="1"/>
</dbReference>
<evidence type="ECO:0000256" key="9">
    <source>
        <dbReference type="ARBA" id="ARBA00022989"/>
    </source>
</evidence>
<feature type="domain" description="Tyrosinase copper-binding" evidence="24">
    <location>
        <begin position="387"/>
        <end position="398"/>
    </location>
</feature>
<evidence type="ECO:0000256" key="21">
    <source>
        <dbReference type="SAM" id="Phobius"/>
    </source>
</evidence>
<dbReference type="InterPro" id="IPR008922">
    <property type="entry name" value="Di-copper_centre_dom_sf"/>
</dbReference>
<feature type="chain" id="PRO_5040123279" description="5,6-dihydroxyindole-2-carboxylic acid oxidase" evidence="22">
    <location>
        <begin position="18"/>
        <end position="805"/>
    </location>
</feature>
<keyword evidence="9 21" id="KW-1133">Transmembrane helix</keyword>
<proteinExistence type="inferred from homology"/>
<keyword evidence="16" id="KW-0325">Glycoprotein</keyword>
<dbReference type="GO" id="GO:0033162">
    <property type="term" value="C:melanosome membrane"/>
    <property type="evidence" value="ECO:0007669"/>
    <property type="project" value="UniProtKB-SubCell"/>
</dbReference>
<keyword evidence="8" id="KW-0862">Zinc</keyword>
<evidence type="ECO:0000256" key="16">
    <source>
        <dbReference type="ARBA" id="ARBA00023180"/>
    </source>
</evidence>
<dbReference type="Proteomes" id="UP001153269">
    <property type="component" value="Unassembled WGS sequence"/>
</dbReference>
<evidence type="ECO:0000256" key="6">
    <source>
        <dbReference type="ARBA" id="ARBA00022723"/>
    </source>
</evidence>
<evidence type="ECO:0000256" key="8">
    <source>
        <dbReference type="ARBA" id="ARBA00022833"/>
    </source>
</evidence>
<comment type="cofactor">
    <cofactor evidence="2">
        <name>Cu(2+)</name>
        <dbReference type="ChEBI" id="CHEBI:29036"/>
    </cofactor>
</comment>
<keyword evidence="13" id="KW-0470">Melanin biosynthesis</keyword>
<keyword evidence="10" id="KW-0560">Oxidoreductase</keyword>
<keyword evidence="12" id="KW-0503">Monooxygenase</keyword>
<evidence type="ECO:0000256" key="7">
    <source>
        <dbReference type="ARBA" id="ARBA00022729"/>
    </source>
</evidence>
<organism evidence="25 26">
    <name type="scientific">Pleuronectes platessa</name>
    <name type="common">European plaice</name>
    <dbReference type="NCBI Taxonomy" id="8262"/>
    <lineage>
        <taxon>Eukaryota</taxon>
        <taxon>Metazoa</taxon>
        <taxon>Chordata</taxon>
        <taxon>Craniata</taxon>
        <taxon>Vertebrata</taxon>
        <taxon>Euteleostomi</taxon>
        <taxon>Actinopterygii</taxon>
        <taxon>Neopterygii</taxon>
        <taxon>Teleostei</taxon>
        <taxon>Neoteleostei</taxon>
        <taxon>Acanthomorphata</taxon>
        <taxon>Carangaria</taxon>
        <taxon>Pleuronectiformes</taxon>
        <taxon>Pleuronectoidei</taxon>
        <taxon>Pleuronectidae</taxon>
        <taxon>Pleuronectes</taxon>
    </lineage>
</organism>
<comment type="subcellular location">
    <subcellularLocation>
        <location evidence="3">Melanosome membrane</location>
        <topology evidence="3">Single-pass type I membrane protein</topology>
    </subcellularLocation>
</comment>
<dbReference type="Gene3D" id="1.10.1280.10">
    <property type="entry name" value="Di-copper center containing domain from catechol oxidase"/>
    <property type="match status" value="1"/>
</dbReference>
<evidence type="ECO:0000256" key="12">
    <source>
        <dbReference type="ARBA" id="ARBA00023033"/>
    </source>
</evidence>
<keyword evidence="14 21" id="KW-0472">Membrane</keyword>
<keyword evidence="11" id="KW-0186">Copper</keyword>
<evidence type="ECO:0000256" key="2">
    <source>
        <dbReference type="ARBA" id="ARBA00001973"/>
    </source>
</evidence>
<evidence type="ECO:0000256" key="1">
    <source>
        <dbReference type="ARBA" id="ARBA00001947"/>
    </source>
</evidence>
<keyword evidence="6" id="KW-0479">Metal-binding</keyword>
<dbReference type="GO" id="GO:0048023">
    <property type="term" value="P:positive regulation of melanin biosynthetic process"/>
    <property type="evidence" value="ECO:0007669"/>
    <property type="project" value="UniProtKB-ARBA"/>
</dbReference>
<evidence type="ECO:0000313" key="26">
    <source>
        <dbReference type="Proteomes" id="UP001153269"/>
    </source>
</evidence>
<dbReference type="GO" id="GO:0043123">
    <property type="term" value="P:positive regulation of canonical NF-kappaB signal transduction"/>
    <property type="evidence" value="ECO:0007669"/>
    <property type="project" value="InterPro"/>
</dbReference>
<dbReference type="GO" id="GO:0046872">
    <property type="term" value="F:metal ion binding"/>
    <property type="evidence" value="ECO:0007669"/>
    <property type="project" value="UniProtKB-KW"/>
</dbReference>
<keyword evidence="5 21" id="KW-0812">Transmembrane</keyword>
<evidence type="ECO:0000313" key="25">
    <source>
        <dbReference type="EMBL" id="CAB1430314.1"/>
    </source>
</evidence>
<keyword evidence="15" id="KW-1015">Disulfide bond</keyword>
<dbReference type="PANTHER" id="PTHR33767">
    <property type="entry name" value="LEUCINE RICH ADAPTOR PROTEIN 1-LIKE"/>
    <property type="match status" value="1"/>
</dbReference>
<dbReference type="GO" id="GO:0042438">
    <property type="term" value="P:melanin biosynthetic process"/>
    <property type="evidence" value="ECO:0007669"/>
    <property type="project" value="UniProtKB-KW"/>
</dbReference>
<dbReference type="InterPro" id="IPR037443">
    <property type="entry name" value="LURAP1"/>
</dbReference>
<keyword evidence="7 22" id="KW-0732">Signal</keyword>
<evidence type="ECO:0000256" key="11">
    <source>
        <dbReference type="ARBA" id="ARBA00023008"/>
    </source>
</evidence>
<name>A0A9N7UE72_PLEPL</name>
<evidence type="ECO:0000256" key="13">
    <source>
        <dbReference type="ARBA" id="ARBA00023101"/>
    </source>
</evidence>
<comment type="caution">
    <text evidence="25">The sequence shown here is derived from an EMBL/GenBank/DDBJ whole genome shotgun (WGS) entry which is preliminary data.</text>
</comment>
<gene>
    <name evidence="25" type="ORF">PLEPLA_LOCUS18296</name>
</gene>
<evidence type="ECO:0000256" key="5">
    <source>
        <dbReference type="ARBA" id="ARBA00022692"/>
    </source>
</evidence>
<evidence type="ECO:0000256" key="3">
    <source>
        <dbReference type="ARBA" id="ARBA00004573"/>
    </source>
</evidence>
<dbReference type="GO" id="GO:0004497">
    <property type="term" value="F:monooxygenase activity"/>
    <property type="evidence" value="ECO:0007669"/>
    <property type="project" value="UniProtKB-KW"/>
</dbReference>
<evidence type="ECO:0000259" key="23">
    <source>
        <dbReference type="PROSITE" id="PS00497"/>
    </source>
</evidence>
<dbReference type="InterPro" id="IPR002227">
    <property type="entry name" value="Tyrosinase_Cu-bd"/>
</dbReference>